<gene>
    <name evidence="1" type="ORF">BIY20_13445</name>
</gene>
<dbReference type="EMBL" id="MJMH01000197">
    <property type="protein sequence ID" value="OLQ87624.1"/>
    <property type="molecule type" value="Genomic_DNA"/>
</dbReference>
<dbReference type="CDD" id="cd24070">
    <property type="entry name" value="ASKHA_NBD_ROK_AlsK"/>
    <property type="match status" value="1"/>
</dbReference>
<dbReference type="Proteomes" id="UP000186039">
    <property type="component" value="Unassembled WGS sequence"/>
</dbReference>
<evidence type="ECO:0000313" key="1">
    <source>
        <dbReference type="EMBL" id="OLQ87624.1"/>
    </source>
</evidence>
<dbReference type="PANTHER" id="PTHR18964:SF174">
    <property type="entry name" value="D-ALLOSE KINASE-RELATED"/>
    <property type="match status" value="1"/>
</dbReference>
<dbReference type="InterPro" id="IPR043129">
    <property type="entry name" value="ATPase_NBD"/>
</dbReference>
<evidence type="ECO:0000313" key="2">
    <source>
        <dbReference type="Proteomes" id="UP000186039"/>
    </source>
</evidence>
<dbReference type="Gene3D" id="3.30.420.40">
    <property type="match status" value="2"/>
</dbReference>
<name>A0ABX3FD75_9VIBR</name>
<keyword evidence="2" id="KW-1185">Reference proteome</keyword>
<protein>
    <recommendedName>
        <fullName evidence="3">Allose kinase</fullName>
    </recommendedName>
</protein>
<reference evidence="1 2" key="1">
    <citation type="submission" date="2016-09" db="EMBL/GenBank/DDBJ databases">
        <title>Genomic Taxonomy of the Vibrionaceae.</title>
        <authorList>
            <person name="Gonzalez-Castillo A."/>
            <person name="Gomez-Gil B."/>
            <person name="Enciso-Ibarra K."/>
        </authorList>
    </citation>
    <scope>NUCLEOTIDE SEQUENCE [LARGE SCALE GENOMIC DNA]</scope>
    <source>
        <strain evidence="1 2">CAIM 1902</strain>
    </source>
</reference>
<dbReference type="InterPro" id="IPR000600">
    <property type="entry name" value="ROK"/>
</dbReference>
<proteinExistence type="predicted"/>
<accession>A0ABX3FD75</accession>
<evidence type="ECO:0008006" key="3">
    <source>
        <dbReference type="Google" id="ProtNLM"/>
    </source>
</evidence>
<dbReference type="RefSeq" id="WP_075715799.1">
    <property type="nucleotide sequence ID" value="NZ_AP019655.1"/>
</dbReference>
<organism evidence="1 2">
    <name type="scientific">Vibrio panuliri</name>
    <dbReference type="NCBI Taxonomy" id="1381081"/>
    <lineage>
        <taxon>Bacteria</taxon>
        <taxon>Pseudomonadati</taxon>
        <taxon>Pseudomonadota</taxon>
        <taxon>Gammaproteobacteria</taxon>
        <taxon>Vibrionales</taxon>
        <taxon>Vibrionaceae</taxon>
        <taxon>Vibrio</taxon>
    </lineage>
</organism>
<dbReference type="PANTHER" id="PTHR18964">
    <property type="entry name" value="ROK (REPRESSOR, ORF, KINASE) FAMILY"/>
    <property type="match status" value="1"/>
</dbReference>
<comment type="caution">
    <text evidence="1">The sequence shown here is derived from an EMBL/GenBank/DDBJ whole genome shotgun (WGS) entry which is preliminary data.</text>
</comment>
<dbReference type="Pfam" id="PF00480">
    <property type="entry name" value="ROK"/>
    <property type="match status" value="1"/>
</dbReference>
<sequence>MNQTSVFIGIDMGATHTRLCAIDKEKNIKVLKKYKTDAIVADDVVNGLISVVKHELEEHNLKVARLLIGLPATISKDRTSVLSTPNLCVEQSDFNRLVPTLKHEFDCKVELERDVNLQIAYDTHHLHVEDKIVLGCYLGSGFGFSIWFHGDVYTGAHGVAGELGHIPYGRNGVRCGCGNSGCLESLVSGVVLKAEYDSQNADYEIKDFFSQQCNATFTGLFVEHTAKAIATSVNLFDPDIVLLGGGVMDMEGFPFGKLRQLIFEHVRKPLPSEELTLMKATSSSFNGATGAALQALNRS</sequence>
<dbReference type="SUPFAM" id="SSF53067">
    <property type="entry name" value="Actin-like ATPase domain"/>
    <property type="match status" value="1"/>
</dbReference>
<dbReference type="NCBIfam" id="NF007251">
    <property type="entry name" value="PRK09698.1"/>
    <property type="match status" value="1"/>
</dbReference>